<evidence type="ECO:0000313" key="3">
    <source>
        <dbReference type="EMBL" id="STQ88936.1"/>
    </source>
</evidence>
<protein>
    <recommendedName>
        <fullName evidence="5">Periplasmic protein</fullName>
    </recommendedName>
</protein>
<reference evidence="3 4" key="1">
    <citation type="submission" date="2018-06" db="EMBL/GenBank/DDBJ databases">
        <authorList>
            <consortium name="Pathogen Informatics"/>
            <person name="Doyle S."/>
        </authorList>
    </citation>
    <scope>NUCLEOTIDE SEQUENCE [LARGE SCALE GENOMIC DNA]</scope>
    <source>
        <strain evidence="3 4">NCTC13156</strain>
    </source>
</reference>
<keyword evidence="1" id="KW-0175">Coiled coil</keyword>
<feature type="coiled-coil region" evidence="1">
    <location>
        <begin position="41"/>
        <end position="68"/>
    </location>
</feature>
<dbReference type="Proteomes" id="UP000255269">
    <property type="component" value="Unassembled WGS sequence"/>
</dbReference>
<sequence length="210" mass="24124">MKKMLLVTSLAVTLSLPALAESTEDFFYQRGYEMGYNEGFNHGVKKAYEEAKNIMKKYENELRAYEIGKFLIANQNVTFPQVWQESDDEGGIKLRVTPSKIERAIDVEGLFARFGEIPIREVNPADNLELTLEEKNSVNLSDRDSNINDIPQKPNDSIMTNTLQIQKTSKNLDVLKRANVVFSDEGETYNVLFFTEQEKKDFCKNFKICK</sequence>
<evidence type="ECO:0000313" key="4">
    <source>
        <dbReference type="Proteomes" id="UP000255269"/>
    </source>
</evidence>
<gene>
    <name evidence="3" type="ORF">NCTC13156_01743</name>
</gene>
<feature type="chain" id="PRO_5016597742" description="Periplasmic protein" evidence="2">
    <location>
        <begin position="21"/>
        <end position="210"/>
    </location>
</feature>
<feature type="signal peptide" evidence="2">
    <location>
        <begin position="1"/>
        <end position="20"/>
    </location>
</feature>
<evidence type="ECO:0008006" key="5">
    <source>
        <dbReference type="Google" id="ProtNLM"/>
    </source>
</evidence>
<evidence type="ECO:0000256" key="1">
    <source>
        <dbReference type="SAM" id="Coils"/>
    </source>
</evidence>
<organism evidence="3 4">
    <name type="scientific">Helicobacter pullorum</name>
    <dbReference type="NCBI Taxonomy" id="35818"/>
    <lineage>
        <taxon>Bacteria</taxon>
        <taxon>Pseudomonadati</taxon>
        <taxon>Campylobacterota</taxon>
        <taxon>Epsilonproteobacteria</taxon>
        <taxon>Campylobacterales</taxon>
        <taxon>Helicobacteraceae</taxon>
        <taxon>Helicobacter</taxon>
    </lineage>
</organism>
<evidence type="ECO:0000256" key="2">
    <source>
        <dbReference type="SAM" id="SignalP"/>
    </source>
</evidence>
<dbReference type="RefSeq" id="WP_115057330.1">
    <property type="nucleotide sequence ID" value="NZ_UGJF01000002.1"/>
</dbReference>
<dbReference type="AlphaFoldDB" id="A0A377Q0Y9"/>
<keyword evidence="2" id="KW-0732">Signal</keyword>
<name>A0A377Q0Y9_9HELI</name>
<accession>A0A377Q0Y9</accession>
<dbReference type="EMBL" id="UGJF01000002">
    <property type="protein sequence ID" value="STQ88936.1"/>
    <property type="molecule type" value="Genomic_DNA"/>
</dbReference>
<proteinExistence type="predicted"/>